<dbReference type="AlphaFoldDB" id="A0A7Y9XB43"/>
<feature type="region of interest" description="Disordered" evidence="1">
    <location>
        <begin position="1"/>
        <end position="33"/>
    </location>
</feature>
<feature type="compositionally biased region" description="Gly residues" evidence="1">
    <location>
        <begin position="1"/>
        <end position="16"/>
    </location>
</feature>
<organism evidence="2 3">
    <name type="scientific">Nocardiopsis sinuspersici</name>
    <dbReference type="NCBI Taxonomy" id="501010"/>
    <lineage>
        <taxon>Bacteria</taxon>
        <taxon>Bacillati</taxon>
        <taxon>Actinomycetota</taxon>
        <taxon>Actinomycetes</taxon>
        <taxon>Streptosporangiales</taxon>
        <taxon>Nocardiopsidaceae</taxon>
        <taxon>Nocardiopsis</taxon>
    </lineage>
</organism>
<dbReference type="Proteomes" id="UP000584931">
    <property type="component" value="Unassembled WGS sequence"/>
</dbReference>
<protein>
    <submittedName>
        <fullName evidence="2">Uncharacterized protein</fullName>
    </submittedName>
</protein>
<gene>
    <name evidence="2" type="ORF">HNR06_001321</name>
</gene>
<comment type="caution">
    <text evidence="2">The sequence shown here is derived from an EMBL/GenBank/DDBJ whole genome shotgun (WGS) entry which is preliminary data.</text>
</comment>
<reference evidence="2 3" key="1">
    <citation type="submission" date="2020-07" db="EMBL/GenBank/DDBJ databases">
        <title>Sequencing the genomes of 1000 actinobacteria strains.</title>
        <authorList>
            <person name="Klenk H.-P."/>
        </authorList>
    </citation>
    <scope>NUCLEOTIDE SEQUENCE [LARGE SCALE GENOMIC DNA]</scope>
    <source>
        <strain evidence="2 3">DSM 45278</strain>
    </source>
</reference>
<accession>A0A7Y9XB43</accession>
<dbReference type="EMBL" id="JACCHL010000001">
    <property type="protein sequence ID" value="NYH51732.1"/>
    <property type="molecule type" value="Genomic_DNA"/>
</dbReference>
<evidence type="ECO:0000313" key="2">
    <source>
        <dbReference type="EMBL" id="NYH51732.1"/>
    </source>
</evidence>
<evidence type="ECO:0000313" key="3">
    <source>
        <dbReference type="Proteomes" id="UP000584931"/>
    </source>
</evidence>
<feature type="compositionally biased region" description="Low complexity" evidence="1">
    <location>
        <begin position="17"/>
        <end position="33"/>
    </location>
</feature>
<proteinExistence type="predicted"/>
<name>A0A7Y9XB43_9ACTN</name>
<sequence>MVPSGNGNGNGNGTGSGPPSVSGAASVPRVGRA</sequence>
<evidence type="ECO:0000256" key="1">
    <source>
        <dbReference type="SAM" id="MobiDB-lite"/>
    </source>
</evidence>